<dbReference type="InterPro" id="IPR000198">
    <property type="entry name" value="RhoGAP_dom"/>
</dbReference>
<dbReference type="PROSITE" id="PS50238">
    <property type="entry name" value="RHOGAP"/>
    <property type="match status" value="1"/>
</dbReference>
<sequence>MLISEGINHGKLQSIIVGELKKAGLKHRLKKIILKNVKDHKTVFGAPLVKVPSCSVICCGSTLSIPTVVSEMSSVLRSNAHIEGLFRKAGSQTRQKDIKRLLDAGGCVSEGHHPIDVASVLKLYLRCLPEPLISAEVQDLLLRCRVTAGEDGLKPILHTLLLLPVLHVHLLHYIMELLNYIASRHKENLMDSSNLAIVLAPSIMPLPAASSAQRLEHHVALVKMFIENSQHIGVLTDDLMTQLDDDSDVYKSRRKKRRSGSLNRMLSGLRKMVSGNTNTPATVPENGKTPILSKSASKRKLDGYEGLSAKIKKEVTKNLPQKELSFTPMKMGVTERKRLRLSLMDLRGTPLINSDFSSHKNSETSVSSEDMLTSSENLFSAHDTIDLSPDMKQAEKEYVRISKQEYEEIKSRVSAIENRLSREFTDVIPRVQPLQHVQNAYEQTLEEVAMLNCPNSEHLARRLSKELKIRPKEQAKIIRSPSARKIGTIRRRSKENITKIVRHKSWNASPHSQASHDSDRFYPYTGMISRERTRAVEPDLADKTQNYTLDEWDVFASDNSLNNQSDPSQKYRLRKRISLAPDNNLDKTIGKLQPRRSLNVTTNNSWDGTASENSLNDSGAKSNSAHFQCYRNSDKTSNKFCMNRPSQQKWRSAAAFFMDKTGESESTGQSGRPSVNKLRQQNAGAVLAKAKLFESSSDKSSEGCDKMHSGFARRPRINGQHQNKPLKSVTNTKSKVPVNMHASPNASNRLNRVIDYSCKNTLRPYPSTSQGKEDVNNWRLNRKTTPPVRKVVSPQSVLMKTPQTPALKKPLCQPRNLRTPVPSNDMKRLNTPLKAVHISPRRRSPRQKLQRSFNNAN</sequence>
<dbReference type="PANTHER" id="PTHR15670:SF4">
    <property type="entry name" value="RHO GTPASE-ACTIVATING PROTEIN 11A"/>
    <property type="match status" value="1"/>
</dbReference>
<feature type="region of interest" description="Disordered" evidence="1">
    <location>
        <begin position="272"/>
        <end position="291"/>
    </location>
</feature>
<feature type="region of interest" description="Disordered" evidence="1">
    <location>
        <begin position="503"/>
        <end position="522"/>
    </location>
</feature>
<feature type="domain" description="Rho-GAP" evidence="2">
    <location>
        <begin position="46"/>
        <end position="233"/>
    </location>
</feature>
<evidence type="ECO:0000259" key="2">
    <source>
        <dbReference type="PROSITE" id="PS50238"/>
    </source>
</evidence>
<name>A0A8S3WEK2_PARAO</name>
<keyword evidence="4" id="KW-1185">Reference proteome</keyword>
<dbReference type="Pfam" id="PF00620">
    <property type="entry name" value="RhoGAP"/>
    <property type="match status" value="1"/>
</dbReference>
<evidence type="ECO:0000256" key="1">
    <source>
        <dbReference type="SAM" id="MobiDB-lite"/>
    </source>
</evidence>
<dbReference type="GO" id="GO:0007165">
    <property type="term" value="P:signal transduction"/>
    <property type="evidence" value="ECO:0007669"/>
    <property type="project" value="InterPro"/>
</dbReference>
<dbReference type="InterPro" id="IPR042869">
    <property type="entry name" value="ARHGAP11A/B"/>
</dbReference>
<evidence type="ECO:0000313" key="4">
    <source>
        <dbReference type="Proteomes" id="UP000691718"/>
    </source>
</evidence>
<organism evidence="3 4">
    <name type="scientific">Parnassius apollo</name>
    <name type="common">Apollo butterfly</name>
    <name type="synonym">Papilio apollo</name>
    <dbReference type="NCBI Taxonomy" id="110799"/>
    <lineage>
        <taxon>Eukaryota</taxon>
        <taxon>Metazoa</taxon>
        <taxon>Ecdysozoa</taxon>
        <taxon>Arthropoda</taxon>
        <taxon>Hexapoda</taxon>
        <taxon>Insecta</taxon>
        <taxon>Pterygota</taxon>
        <taxon>Neoptera</taxon>
        <taxon>Endopterygota</taxon>
        <taxon>Lepidoptera</taxon>
        <taxon>Glossata</taxon>
        <taxon>Ditrysia</taxon>
        <taxon>Papilionoidea</taxon>
        <taxon>Papilionidae</taxon>
        <taxon>Parnassiinae</taxon>
        <taxon>Parnassini</taxon>
        <taxon>Parnassius</taxon>
        <taxon>Parnassius</taxon>
    </lineage>
</organism>
<accession>A0A8S3WEK2</accession>
<evidence type="ECO:0000313" key="3">
    <source>
        <dbReference type="EMBL" id="CAG4954246.1"/>
    </source>
</evidence>
<protein>
    <submittedName>
        <fullName evidence="3">(apollo) hypothetical protein</fullName>
    </submittedName>
</protein>
<feature type="region of interest" description="Disordered" evidence="1">
    <location>
        <begin position="594"/>
        <end position="623"/>
    </location>
</feature>
<comment type="caution">
    <text evidence="3">The sequence shown here is derived from an EMBL/GenBank/DDBJ whole genome shotgun (WGS) entry which is preliminary data.</text>
</comment>
<feature type="compositionally biased region" description="Polar residues" evidence="1">
    <location>
        <begin position="596"/>
        <end position="623"/>
    </location>
</feature>
<dbReference type="SMART" id="SM00324">
    <property type="entry name" value="RhoGAP"/>
    <property type="match status" value="1"/>
</dbReference>
<dbReference type="AlphaFoldDB" id="A0A8S3WEK2"/>
<dbReference type="PANTHER" id="PTHR15670">
    <property type="entry name" value="RHO GTPASE ACTIVATING PROTEIN 11A"/>
    <property type="match status" value="1"/>
</dbReference>
<dbReference type="Proteomes" id="UP000691718">
    <property type="component" value="Unassembled WGS sequence"/>
</dbReference>
<dbReference type="OrthoDB" id="410651at2759"/>
<reference evidence="3" key="1">
    <citation type="submission" date="2021-04" db="EMBL/GenBank/DDBJ databases">
        <authorList>
            <person name="Tunstrom K."/>
        </authorList>
    </citation>
    <scope>NUCLEOTIDE SEQUENCE</scope>
</reference>
<dbReference type="EMBL" id="CAJQZP010000288">
    <property type="protein sequence ID" value="CAG4954246.1"/>
    <property type="molecule type" value="Genomic_DNA"/>
</dbReference>
<gene>
    <name evidence="3" type="ORF">PAPOLLO_LOCUS5073</name>
</gene>
<proteinExistence type="predicted"/>
<feature type="region of interest" description="Disordered" evidence="1">
    <location>
        <begin position="801"/>
        <end position="827"/>
    </location>
</feature>
<dbReference type="GO" id="GO:0005096">
    <property type="term" value="F:GTPase activator activity"/>
    <property type="evidence" value="ECO:0007669"/>
    <property type="project" value="TreeGrafter"/>
</dbReference>